<evidence type="ECO:0000313" key="13">
    <source>
        <dbReference type="Proteomes" id="UP000299580"/>
    </source>
</evidence>
<dbReference type="EMBL" id="CP034035">
    <property type="protein sequence ID" value="QCR08389.1"/>
    <property type="molecule type" value="Genomic_DNA"/>
</dbReference>
<evidence type="ECO:0000313" key="12">
    <source>
        <dbReference type="EMBL" id="QCR08389.1"/>
    </source>
</evidence>
<evidence type="ECO:0000256" key="2">
    <source>
        <dbReference type="ARBA" id="ARBA00012282"/>
    </source>
</evidence>
<comment type="catalytic activity">
    <reaction evidence="9">
        <text>3',3'-c-di-GMP + H2O = 5'-phosphoguanylyl(3'-&gt;5')guanosine + H(+)</text>
        <dbReference type="Rhea" id="RHEA:24902"/>
        <dbReference type="ChEBI" id="CHEBI:15377"/>
        <dbReference type="ChEBI" id="CHEBI:15378"/>
        <dbReference type="ChEBI" id="CHEBI:58754"/>
        <dbReference type="ChEBI" id="CHEBI:58805"/>
        <dbReference type="EC" id="3.1.4.52"/>
    </reaction>
</comment>
<dbReference type="InterPro" id="IPR035919">
    <property type="entry name" value="EAL_sf"/>
</dbReference>
<dbReference type="GO" id="GO:0071111">
    <property type="term" value="F:cyclic-guanylate-specific phosphodiesterase activity"/>
    <property type="evidence" value="ECO:0007669"/>
    <property type="project" value="UniProtKB-EC"/>
</dbReference>
<feature type="domain" description="EAL" evidence="11">
    <location>
        <begin position="259"/>
        <end position="510"/>
    </location>
</feature>
<keyword evidence="8 10" id="KW-0472">Membrane</keyword>
<dbReference type="GO" id="GO:0005886">
    <property type="term" value="C:plasma membrane"/>
    <property type="evidence" value="ECO:0007669"/>
    <property type="project" value="UniProtKB-SubCell"/>
</dbReference>
<comment type="subcellular location">
    <subcellularLocation>
        <location evidence="1">Cell membrane</location>
        <topology evidence="1">Multi-pass membrane protein</topology>
    </subcellularLocation>
</comment>
<evidence type="ECO:0000256" key="1">
    <source>
        <dbReference type="ARBA" id="ARBA00004651"/>
    </source>
</evidence>
<dbReference type="EC" id="3.1.4.52" evidence="2"/>
<evidence type="ECO:0000256" key="3">
    <source>
        <dbReference type="ARBA" id="ARBA00022475"/>
    </source>
</evidence>
<dbReference type="Pfam" id="PF12792">
    <property type="entry name" value="CSS-motif"/>
    <property type="match status" value="1"/>
</dbReference>
<dbReference type="OrthoDB" id="675397at2"/>
<dbReference type="InterPro" id="IPR050706">
    <property type="entry name" value="Cyclic-di-GMP_PDE-like"/>
</dbReference>
<dbReference type="SUPFAM" id="SSF141868">
    <property type="entry name" value="EAL domain-like"/>
    <property type="match status" value="1"/>
</dbReference>
<dbReference type="AlphaFoldDB" id="A0A4P8QS76"/>
<dbReference type="InterPro" id="IPR001633">
    <property type="entry name" value="EAL_dom"/>
</dbReference>
<evidence type="ECO:0000256" key="7">
    <source>
        <dbReference type="ARBA" id="ARBA00022989"/>
    </source>
</evidence>
<dbReference type="SMART" id="SM00052">
    <property type="entry name" value="EAL"/>
    <property type="match status" value="1"/>
</dbReference>
<name>A0A4P8QS76_9GAMM</name>
<reference evidence="12 13" key="1">
    <citation type="submission" date="2018-11" db="EMBL/GenBank/DDBJ databases">
        <title>Genome sequences of Brenneria nigrifluens and Brenneria rubrifaciens.</title>
        <authorList>
            <person name="Poret-Peterson A.T."/>
            <person name="McClean A.E."/>
            <person name="Kluepfel D.A."/>
        </authorList>
    </citation>
    <scope>NUCLEOTIDE SEQUENCE [LARGE SCALE GENOMIC DNA]</scope>
    <source>
        <strain evidence="12 13">6D370</strain>
    </source>
</reference>
<evidence type="ECO:0000256" key="9">
    <source>
        <dbReference type="ARBA" id="ARBA00034290"/>
    </source>
</evidence>
<evidence type="ECO:0000256" key="10">
    <source>
        <dbReference type="SAM" id="Phobius"/>
    </source>
</evidence>
<keyword evidence="6" id="KW-0378">Hydrolase</keyword>
<dbReference type="PROSITE" id="PS50883">
    <property type="entry name" value="EAL"/>
    <property type="match status" value="1"/>
</dbReference>
<protein>
    <recommendedName>
        <fullName evidence="2">cyclic-guanylate-specific phosphodiesterase</fullName>
        <ecNumber evidence="2">3.1.4.52</ecNumber>
    </recommendedName>
</protein>
<dbReference type="RefSeq" id="WP_137713429.1">
    <property type="nucleotide sequence ID" value="NZ_CP034035.1"/>
</dbReference>
<evidence type="ECO:0000256" key="6">
    <source>
        <dbReference type="ARBA" id="ARBA00022801"/>
    </source>
</evidence>
<keyword evidence="4" id="KW-0973">c-di-GMP</keyword>
<dbReference type="InterPro" id="IPR024744">
    <property type="entry name" value="CSS-motif_dom"/>
</dbReference>
<proteinExistence type="predicted"/>
<dbReference type="KEGG" id="brb:EH207_07590"/>
<dbReference type="Proteomes" id="UP000299580">
    <property type="component" value="Chromosome"/>
</dbReference>
<dbReference type="PANTHER" id="PTHR33121:SF79">
    <property type="entry name" value="CYCLIC DI-GMP PHOSPHODIESTERASE PDED-RELATED"/>
    <property type="match status" value="1"/>
</dbReference>
<keyword evidence="5 10" id="KW-0812">Transmembrane</keyword>
<dbReference type="PANTHER" id="PTHR33121">
    <property type="entry name" value="CYCLIC DI-GMP PHOSPHODIESTERASE PDEF"/>
    <property type="match status" value="1"/>
</dbReference>
<keyword evidence="7 10" id="KW-1133">Transmembrane helix</keyword>
<sequence length="510" mass="57351">MKTFSNTAKVIMALNIAVGALCMLLLGQFVIAKSDQSKLRDYSNSLILRANGVAMQSEWVLDKVNHFLSQPCSDEDLFQLRFLLYQYSYLLDIGRLHNDKLICTAGRGRLTSPVVLPPPDLVEKTGVRLWRAVKGLFDPRIQLDVASRNDAVVFTSPDAFNSVSLPVPGYSARITTADERHIYQSFGAKEVYSRQRSAWYRSFRQVYQCSKLYNICIYVRQNASGIFSLPFYVIVLISLWGGLLSGTLSLAAVLLIERSKSLSKQLHRAVRNKQLYVRYQPIVRLSDNKMVGAEVLVRWTNSKGEAIPPDIFIPVAEKLGFIGQITRQVTCMALKDLQNILSGDNTFYLSINLDVTDVLDLNFESYLAAIVQRFGIARGKIMLEITERSTANHTLLCERLTALHDAGYKIALDDFGTGYSNLSYLALMPFDVIKIDRMFTEAIGTDSVNAQMVEHLFGMMTMFDAIVVVEGIETHEQVAYVSEHCADAFAQGWYFGKPVSGTELREKYLQ</sequence>
<dbReference type="Gene3D" id="3.20.20.450">
    <property type="entry name" value="EAL domain"/>
    <property type="match status" value="1"/>
</dbReference>
<evidence type="ECO:0000256" key="4">
    <source>
        <dbReference type="ARBA" id="ARBA00022636"/>
    </source>
</evidence>
<accession>A0A4P8QS76</accession>
<organism evidence="12 13">
    <name type="scientific">Brenneria rubrifaciens</name>
    <dbReference type="NCBI Taxonomy" id="55213"/>
    <lineage>
        <taxon>Bacteria</taxon>
        <taxon>Pseudomonadati</taxon>
        <taxon>Pseudomonadota</taxon>
        <taxon>Gammaproteobacteria</taxon>
        <taxon>Enterobacterales</taxon>
        <taxon>Pectobacteriaceae</taxon>
        <taxon>Brenneria</taxon>
    </lineage>
</organism>
<evidence type="ECO:0000256" key="8">
    <source>
        <dbReference type="ARBA" id="ARBA00023136"/>
    </source>
</evidence>
<evidence type="ECO:0000259" key="11">
    <source>
        <dbReference type="PROSITE" id="PS50883"/>
    </source>
</evidence>
<keyword evidence="13" id="KW-1185">Reference proteome</keyword>
<keyword evidence="3" id="KW-1003">Cell membrane</keyword>
<feature type="transmembrane region" description="Helical" evidence="10">
    <location>
        <begin position="229"/>
        <end position="256"/>
    </location>
</feature>
<dbReference type="Pfam" id="PF00563">
    <property type="entry name" value="EAL"/>
    <property type="match status" value="1"/>
</dbReference>
<evidence type="ECO:0000256" key="5">
    <source>
        <dbReference type="ARBA" id="ARBA00022692"/>
    </source>
</evidence>
<gene>
    <name evidence="12" type="ORF">EH207_07590</name>
</gene>
<dbReference type="CDD" id="cd01948">
    <property type="entry name" value="EAL"/>
    <property type="match status" value="1"/>
</dbReference>